<dbReference type="Proteomes" id="UP000480122">
    <property type="component" value="Unassembled WGS sequence"/>
</dbReference>
<dbReference type="SUPFAM" id="SSF88659">
    <property type="entry name" value="Sigma3 and sigma4 domains of RNA polymerase sigma factors"/>
    <property type="match status" value="1"/>
</dbReference>
<dbReference type="InterPro" id="IPR013325">
    <property type="entry name" value="RNA_pol_sigma_r2"/>
</dbReference>
<dbReference type="InterPro" id="IPR032710">
    <property type="entry name" value="NTF2-like_dom_sf"/>
</dbReference>
<dbReference type="OrthoDB" id="3211555at2"/>
<dbReference type="InterPro" id="IPR013324">
    <property type="entry name" value="RNA_pol_sigma_r3/r4-like"/>
</dbReference>
<gene>
    <name evidence="8" type="ORF">GLX25_12680</name>
</gene>
<dbReference type="SUPFAM" id="SSF88946">
    <property type="entry name" value="Sigma2 domain of RNA polymerase sigma factors"/>
    <property type="match status" value="1"/>
</dbReference>
<dbReference type="PANTHER" id="PTHR30173">
    <property type="entry name" value="SIGMA 19 FACTOR"/>
    <property type="match status" value="1"/>
</dbReference>
<evidence type="ECO:0000313" key="8">
    <source>
        <dbReference type="EMBL" id="MUN07967.1"/>
    </source>
</evidence>
<dbReference type="GO" id="GO:0016987">
    <property type="term" value="F:sigma factor activity"/>
    <property type="evidence" value="ECO:0007669"/>
    <property type="project" value="UniProtKB-KW"/>
</dbReference>
<dbReference type="InterPro" id="IPR013249">
    <property type="entry name" value="RNA_pol_sigma70_r4_t2"/>
</dbReference>
<feature type="domain" description="RNA polymerase sigma-70 region 2" evidence="6">
    <location>
        <begin position="22"/>
        <end position="86"/>
    </location>
</feature>
<dbReference type="GO" id="GO:0006352">
    <property type="term" value="P:DNA-templated transcription initiation"/>
    <property type="evidence" value="ECO:0007669"/>
    <property type="project" value="InterPro"/>
</dbReference>
<evidence type="ECO:0000256" key="1">
    <source>
        <dbReference type="ARBA" id="ARBA00010641"/>
    </source>
</evidence>
<dbReference type="AlphaFoldDB" id="A0A7C9HIN2"/>
<dbReference type="NCBIfam" id="TIGR02937">
    <property type="entry name" value="sigma70-ECF"/>
    <property type="match status" value="1"/>
</dbReference>
<dbReference type="NCBIfam" id="NF007214">
    <property type="entry name" value="PRK09636.1"/>
    <property type="match status" value="1"/>
</dbReference>
<evidence type="ECO:0000256" key="3">
    <source>
        <dbReference type="ARBA" id="ARBA00023015"/>
    </source>
</evidence>
<name>A0A7C9HIN2_9MICO</name>
<comment type="caution">
    <text evidence="8">The sequence shown here is derived from an EMBL/GenBank/DDBJ whole genome shotgun (WGS) entry which is preliminary data.</text>
</comment>
<evidence type="ECO:0000256" key="2">
    <source>
        <dbReference type="ARBA" id="ARBA00011344"/>
    </source>
</evidence>
<accession>A0A7C9HIN2</accession>
<reference evidence="8 9" key="1">
    <citation type="submission" date="2019-11" db="EMBL/GenBank/DDBJ databases">
        <title>Agromyces kandeliae sp. nov., isolated from mangrove soil.</title>
        <authorList>
            <person name="Wang R."/>
        </authorList>
    </citation>
    <scope>NUCLEOTIDE SEQUENCE [LARGE SCALE GENOMIC DNA]</scope>
    <source>
        <strain evidence="8 9">JCM 11431</strain>
    </source>
</reference>
<evidence type="ECO:0000313" key="9">
    <source>
        <dbReference type="Proteomes" id="UP000480122"/>
    </source>
</evidence>
<dbReference type="PANTHER" id="PTHR30173:SF43">
    <property type="entry name" value="ECF RNA POLYMERASE SIGMA FACTOR SIGI-RELATED"/>
    <property type="match status" value="1"/>
</dbReference>
<dbReference type="RefSeq" id="WP_155842810.1">
    <property type="nucleotide sequence ID" value="NZ_BAAAIA010000001.1"/>
</dbReference>
<dbReference type="Gene3D" id="3.10.450.50">
    <property type="match status" value="1"/>
</dbReference>
<dbReference type="Gene3D" id="1.10.10.10">
    <property type="entry name" value="Winged helix-like DNA-binding domain superfamily/Winged helix DNA-binding domain"/>
    <property type="match status" value="1"/>
</dbReference>
<dbReference type="InterPro" id="IPR036388">
    <property type="entry name" value="WH-like_DNA-bd_sf"/>
</dbReference>
<dbReference type="InterPro" id="IPR007627">
    <property type="entry name" value="RNA_pol_sigma70_r2"/>
</dbReference>
<proteinExistence type="inferred from homology"/>
<sequence length="311" mass="33387">MTTDGGDARDSLRGFDPAVLDAERGLLMSLAYRMLGTVADAEDAVQETYARWVRLSPPERDAIENPAAWLTRVVGRVCLDQLGSARARRESYVGEWLPEPLPGGAGMFAAPRSEDPLDRVTLDESVSTALLVVLESLTPAERVAFVLHDVFAVPFAEIAEIVGRSPEACRQLASSARRHVRERRSGAATREHHDEVVRAFMAAAATGALDELLAVLDPDVRLVSDGGGLASAAIRPVLGGDHVARFILGLKEKRGPALELSVAETADGLTLAMGEGGAIDSVLIADVRGDRIATIWIMRNPEKLRLWNSPG</sequence>
<protein>
    <submittedName>
        <fullName evidence="8">Sigma-70 family RNA polymerase sigma factor</fullName>
    </submittedName>
</protein>
<evidence type="ECO:0000259" key="6">
    <source>
        <dbReference type="Pfam" id="PF04542"/>
    </source>
</evidence>
<dbReference type="SUPFAM" id="SSF54427">
    <property type="entry name" value="NTF2-like"/>
    <property type="match status" value="1"/>
</dbReference>
<dbReference type="Pfam" id="PF08281">
    <property type="entry name" value="Sigma70_r4_2"/>
    <property type="match status" value="1"/>
</dbReference>
<keyword evidence="4" id="KW-0731">Sigma factor</keyword>
<evidence type="ECO:0000256" key="4">
    <source>
        <dbReference type="ARBA" id="ARBA00023082"/>
    </source>
</evidence>
<dbReference type="EMBL" id="WODA01000023">
    <property type="protein sequence ID" value="MUN07967.1"/>
    <property type="molecule type" value="Genomic_DNA"/>
</dbReference>
<dbReference type="InterPro" id="IPR014284">
    <property type="entry name" value="RNA_pol_sigma-70_dom"/>
</dbReference>
<dbReference type="Pfam" id="PF04542">
    <property type="entry name" value="Sigma70_r2"/>
    <property type="match status" value="1"/>
</dbReference>
<keyword evidence="9" id="KW-1185">Reference proteome</keyword>
<keyword evidence="3" id="KW-0805">Transcription regulation</keyword>
<feature type="domain" description="RNA polymerase sigma factor 70 region 4 type 2" evidence="7">
    <location>
        <begin position="129"/>
        <end position="179"/>
    </location>
</feature>
<evidence type="ECO:0000256" key="5">
    <source>
        <dbReference type="ARBA" id="ARBA00023163"/>
    </source>
</evidence>
<evidence type="ECO:0000259" key="7">
    <source>
        <dbReference type="Pfam" id="PF08281"/>
    </source>
</evidence>
<dbReference type="InterPro" id="IPR052704">
    <property type="entry name" value="ECF_Sigma-70_Domain"/>
</dbReference>
<dbReference type="GO" id="GO:0003677">
    <property type="term" value="F:DNA binding"/>
    <property type="evidence" value="ECO:0007669"/>
    <property type="project" value="InterPro"/>
</dbReference>
<keyword evidence="5" id="KW-0804">Transcription</keyword>
<comment type="similarity">
    <text evidence="1">Belongs to the sigma-70 factor family. ECF subfamily.</text>
</comment>
<organism evidence="8 9">
    <name type="scientific">Agromyces luteolus</name>
    <dbReference type="NCBI Taxonomy" id="88373"/>
    <lineage>
        <taxon>Bacteria</taxon>
        <taxon>Bacillati</taxon>
        <taxon>Actinomycetota</taxon>
        <taxon>Actinomycetes</taxon>
        <taxon>Micrococcales</taxon>
        <taxon>Microbacteriaceae</taxon>
        <taxon>Agromyces</taxon>
    </lineage>
</organism>
<dbReference type="Gene3D" id="1.10.1740.10">
    <property type="match status" value="1"/>
</dbReference>
<comment type="subunit">
    <text evidence="2">Interacts transiently with the RNA polymerase catalytic core formed by RpoA, RpoB, RpoC and RpoZ (2 alpha, 1 beta, 1 beta' and 1 omega subunit) to form the RNA polymerase holoenzyme that can initiate transcription.</text>
</comment>